<protein>
    <submittedName>
        <fullName evidence="1">Hydrolase</fullName>
    </submittedName>
</protein>
<dbReference type="Gene3D" id="1.10.150.240">
    <property type="entry name" value="Putative phosphatase, domain 2"/>
    <property type="match status" value="1"/>
</dbReference>
<dbReference type="InterPro" id="IPR023214">
    <property type="entry name" value="HAD_sf"/>
</dbReference>
<organism evidence="1 2">
    <name type="scientific">Vallicoccus soli</name>
    <dbReference type="NCBI Taxonomy" id="2339232"/>
    <lineage>
        <taxon>Bacteria</taxon>
        <taxon>Bacillati</taxon>
        <taxon>Actinomycetota</taxon>
        <taxon>Actinomycetes</taxon>
        <taxon>Motilibacterales</taxon>
        <taxon>Vallicoccaceae</taxon>
        <taxon>Vallicoccus</taxon>
    </lineage>
</organism>
<dbReference type="InterPro" id="IPR052188">
    <property type="entry name" value="Ni-pincer_cofactor_biosynth"/>
</dbReference>
<name>A0A3A3Z4K2_9ACTN</name>
<accession>A0A3A3Z4K2</accession>
<dbReference type="Pfam" id="PF12710">
    <property type="entry name" value="HAD"/>
    <property type="match status" value="1"/>
</dbReference>
<dbReference type="PANTHER" id="PTHR43169">
    <property type="entry name" value="EXSB FAMILY PROTEIN"/>
    <property type="match status" value="1"/>
</dbReference>
<reference evidence="1 2" key="1">
    <citation type="submission" date="2018-09" db="EMBL/GenBank/DDBJ databases">
        <title>YIM 75000 draft genome.</title>
        <authorList>
            <person name="Tang S."/>
            <person name="Feng Y."/>
        </authorList>
    </citation>
    <scope>NUCLEOTIDE SEQUENCE [LARGE SCALE GENOMIC DNA]</scope>
    <source>
        <strain evidence="1 2">YIM 75000</strain>
    </source>
</reference>
<dbReference type="GO" id="GO:0016787">
    <property type="term" value="F:hydrolase activity"/>
    <property type="evidence" value="ECO:0007669"/>
    <property type="project" value="UniProtKB-KW"/>
</dbReference>
<dbReference type="PANTHER" id="PTHR43169:SF2">
    <property type="entry name" value="NAD_GMP SYNTHASE DOMAIN-CONTAINING PROTEIN"/>
    <property type="match status" value="1"/>
</dbReference>
<keyword evidence="1" id="KW-0378">Hydrolase</keyword>
<dbReference type="InterPro" id="IPR023198">
    <property type="entry name" value="PGP-like_dom2"/>
</dbReference>
<dbReference type="OrthoDB" id="9776919at2"/>
<gene>
    <name evidence="1" type="ORF">D5H78_02055</name>
</gene>
<dbReference type="SUPFAM" id="SSF56784">
    <property type="entry name" value="HAD-like"/>
    <property type="match status" value="1"/>
</dbReference>
<dbReference type="AlphaFoldDB" id="A0A3A3Z4K2"/>
<dbReference type="EMBL" id="QZEZ01000001">
    <property type="protein sequence ID" value="RJK98362.1"/>
    <property type="molecule type" value="Genomic_DNA"/>
</dbReference>
<dbReference type="SUPFAM" id="SSF52402">
    <property type="entry name" value="Adenine nucleotide alpha hydrolases-like"/>
    <property type="match status" value="1"/>
</dbReference>
<proteinExistence type="predicted"/>
<evidence type="ECO:0000313" key="2">
    <source>
        <dbReference type="Proteomes" id="UP000265614"/>
    </source>
</evidence>
<comment type="caution">
    <text evidence="1">The sequence shown here is derived from an EMBL/GenBank/DDBJ whole genome shotgun (WGS) entry which is preliminary data.</text>
</comment>
<dbReference type="RefSeq" id="WP_119949287.1">
    <property type="nucleotide sequence ID" value="NZ_QZEZ01000001.1"/>
</dbReference>
<dbReference type="Proteomes" id="UP000265614">
    <property type="component" value="Unassembled WGS sequence"/>
</dbReference>
<sequence>MTLIDSRPGIAATWARVSEETGVRVDGELATSRLGPPVELEVAQWFPPERVQEVADLYRALYPSTAVARVGALPGAVESVAAVRRHGGRVLVVTGKHAPSARLHLDHLGMAVDEVVGQSFAAVKGERLLERGAHVYVGDHLGDLEAARGAGAVAVGVATGPYDAAALRAAGFDVVLDDLTGFPAWLDEHVLQRRLADLEERLRGLGSVLVALSGGADSAFLLAAAVRALGPERVAAATGESASLATGELDGARALAASLGVRHLAPATAEQERPGYRANGPDRCAHCKAELLDVLRPLAEAEGLAAVATGTNADDAASGLRPGIAAAQDRGAVAPLRDAGLTKAQVREASRRWGVPTWDKPAAACLASRVAYGLEVTPERLARVDRAEAALRSALVAAGVPVRDLRVRDLGDRARVEVDAAAVARVAALPAAAEAVTGAGFAAVEVDPRGFRSGSMHELLPDPRPRA</sequence>
<dbReference type="InterPro" id="IPR036412">
    <property type="entry name" value="HAD-like_sf"/>
</dbReference>
<dbReference type="Gene3D" id="3.40.50.620">
    <property type="entry name" value="HUPs"/>
    <property type="match status" value="1"/>
</dbReference>
<dbReference type="InterPro" id="IPR014729">
    <property type="entry name" value="Rossmann-like_a/b/a_fold"/>
</dbReference>
<evidence type="ECO:0000313" key="1">
    <source>
        <dbReference type="EMBL" id="RJK98362.1"/>
    </source>
</evidence>
<keyword evidence="2" id="KW-1185">Reference proteome</keyword>
<dbReference type="Gene3D" id="3.40.50.1000">
    <property type="entry name" value="HAD superfamily/HAD-like"/>
    <property type="match status" value="1"/>
</dbReference>